<dbReference type="InterPro" id="IPR001608">
    <property type="entry name" value="Ala_racemase_N"/>
</dbReference>
<proteinExistence type="inferred from homology"/>
<accession>A0A6L6YKL4</accession>
<dbReference type="InterPro" id="IPR042208">
    <property type="entry name" value="D-ser_dehydrat-like_sf"/>
</dbReference>
<dbReference type="Pfam" id="PF14031">
    <property type="entry name" value="D-ser_dehydrat"/>
    <property type="match status" value="1"/>
</dbReference>
<dbReference type="OrthoDB" id="9772497at2"/>
<feature type="domain" description="D-serine dehydratase-like" evidence="3">
    <location>
        <begin position="253"/>
        <end position="360"/>
    </location>
</feature>
<protein>
    <submittedName>
        <fullName evidence="4">DSD1 family PLP-dependent enzyme</fullName>
    </submittedName>
</protein>
<dbReference type="GO" id="GO:0008721">
    <property type="term" value="F:D-serine ammonia-lyase activity"/>
    <property type="evidence" value="ECO:0007669"/>
    <property type="project" value="TreeGrafter"/>
</dbReference>
<dbReference type="GO" id="GO:0036088">
    <property type="term" value="P:D-serine catabolic process"/>
    <property type="evidence" value="ECO:0007669"/>
    <property type="project" value="TreeGrafter"/>
</dbReference>
<dbReference type="Gene3D" id="2.40.37.20">
    <property type="entry name" value="D-serine dehydratase-like domain"/>
    <property type="match status" value="1"/>
</dbReference>
<dbReference type="RefSeq" id="WP_160335654.1">
    <property type="nucleotide sequence ID" value="NZ_WSRP01000025.1"/>
</dbReference>
<sequence length="381" mass="41621">MDLNTIQTPALLLDLNKFTANCEFMKDKCSRLGVQLRPHLKTGKSINFAKAQMTSASGPATVSTLAEAEYFFAHGVNDLIYAVGISLGKFDRVLALRSAGCDVKVILDNVETAVMFSQYCDQKKVPCPVLIEIDCDGHRSGVKPDSDDLIEIARAIKGEAYFAGILTHAGDSYKCVGEQACQKAQENERDSLVRCADRLKKAGFECRIISAGSTPTAVFAKSWEGVTEVRCGVYCLFDLVMAGLGVCTKEQIALSLLVEVIGHQKEKGWVITDGGWMSMSRDRGTSAQAVDQGYGVVCDISGKIYDDLIVGSANQEHGIIVRRDGSLIDPKDFPVGTRLRILPNHACAMAAQHPQYFVVKDGKIDAIWNRIYGWQPKELSL</sequence>
<evidence type="ECO:0000256" key="1">
    <source>
        <dbReference type="ARBA" id="ARBA00005323"/>
    </source>
</evidence>
<dbReference type="PANTHER" id="PTHR28004">
    <property type="entry name" value="ZGC:162816-RELATED"/>
    <property type="match status" value="1"/>
</dbReference>
<comment type="similarity">
    <text evidence="1">Belongs to the DSD1 family.</text>
</comment>
<reference evidence="4 5" key="1">
    <citation type="submission" date="2019-12" db="EMBL/GenBank/DDBJ databases">
        <title>Microbes associate with the intestines of laboratory mice.</title>
        <authorList>
            <person name="Navarre W."/>
            <person name="Wong E."/>
        </authorList>
    </citation>
    <scope>NUCLEOTIDE SEQUENCE [LARGE SCALE GENOMIC DNA]</scope>
    <source>
        <strain evidence="4 5">NM82_D38</strain>
    </source>
</reference>
<dbReference type="Proteomes" id="UP000472580">
    <property type="component" value="Unassembled WGS sequence"/>
</dbReference>
<dbReference type="Gene3D" id="3.20.20.10">
    <property type="entry name" value="Alanine racemase"/>
    <property type="match status" value="1"/>
</dbReference>
<dbReference type="SMART" id="SM01119">
    <property type="entry name" value="D-ser_dehydrat"/>
    <property type="match status" value="1"/>
</dbReference>
<dbReference type="InterPro" id="IPR029066">
    <property type="entry name" value="PLP-binding_barrel"/>
</dbReference>
<dbReference type="InterPro" id="IPR026956">
    <property type="entry name" value="D-ser_dehydrat-like_dom"/>
</dbReference>
<keyword evidence="5" id="KW-1185">Reference proteome</keyword>
<evidence type="ECO:0000256" key="2">
    <source>
        <dbReference type="ARBA" id="ARBA00023239"/>
    </source>
</evidence>
<gene>
    <name evidence="4" type="ORF">E5987_08430</name>
</gene>
<name>A0A6L6YKL4_9BURK</name>
<evidence type="ECO:0000259" key="3">
    <source>
        <dbReference type="SMART" id="SM01119"/>
    </source>
</evidence>
<evidence type="ECO:0000313" key="5">
    <source>
        <dbReference type="Proteomes" id="UP000472580"/>
    </source>
</evidence>
<evidence type="ECO:0000313" key="4">
    <source>
        <dbReference type="EMBL" id="MVX57228.1"/>
    </source>
</evidence>
<dbReference type="AlphaFoldDB" id="A0A6L6YKL4"/>
<dbReference type="EMBL" id="WSRP01000025">
    <property type="protein sequence ID" value="MVX57228.1"/>
    <property type="molecule type" value="Genomic_DNA"/>
</dbReference>
<organism evidence="4 5">
    <name type="scientific">Parasutterella muris</name>
    <dbReference type="NCBI Taxonomy" id="2565572"/>
    <lineage>
        <taxon>Bacteria</taxon>
        <taxon>Pseudomonadati</taxon>
        <taxon>Pseudomonadota</taxon>
        <taxon>Betaproteobacteria</taxon>
        <taxon>Burkholderiales</taxon>
        <taxon>Sutterellaceae</taxon>
        <taxon>Parasutterella</taxon>
    </lineage>
</organism>
<keyword evidence="2" id="KW-0456">Lyase</keyword>
<dbReference type="SUPFAM" id="SSF51419">
    <property type="entry name" value="PLP-binding barrel"/>
    <property type="match status" value="1"/>
</dbReference>
<dbReference type="PANTHER" id="PTHR28004:SF2">
    <property type="entry name" value="D-SERINE DEHYDRATASE"/>
    <property type="match status" value="1"/>
</dbReference>
<dbReference type="InterPro" id="IPR051466">
    <property type="entry name" value="D-amino_acid_metab_enzyme"/>
</dbReference>
<dbReference type="Pfam" id="PF01168">
    <property type="entry name" value="Ala_racemase_N"/>
    <property type="match status" value="1"/>
</dbReference>
<comment type="caution">
    <text evidence="4">The sequence shown here is derived from an EMBL/GenBank/DDBJ whole genome shotgun (WGS) entry which is preliminary data.</text>
</comment>